<evidence type="ECO:0000313" key="3">
    <source>
        <dbReference type="Proteomes" id="UP000179219"/>
    </source>
</evidence>
<evidence type="ECO:0000313" key="2">
    <source>
        <dbReference type="EMBL" id="OGM10017.1"/>
    </source>
</evidence>
<comment type="caution">
    <text evidence="2">The sequence shown here is derived from an EMBL/GenBank/DDBJ whole genome shotgun (WGS) entry which is preliminary data.</text>
</comment>
<evidence type="ECO:0000256" key="1">
    <source>
        <dbReference type="SAM" id="Phobius"/>
    </source>
</evidence>
<keyword evidence="1" id="KW-0472">Membrane</keyword>
<feature type="transmembrane region" description="Helical" evidence="1">
    <location>
        <begin position="6"/>
        <end position="23"/>
    </location>
</feature>
<dbReference type="AlphaFoldDB" id="A0A1F7X4T5"/>
<keyword evidence="1" id="KW-1133">Transmembrane helix</keyword>
<dbReference type="Proteomes" id="UP000179219">
    <property type="component" value="Unassembled WGS sequence"/>
</dbReference>
<accession>A0A1F7X4T5</accession>
<sequence>MLQVYSIIPLALFFLIPLVFRFWHYRSANYYFRFLNLASGQISDEKYIESFGGRTKTNYEIAGIIDHMTKDTDKVFVWEDSAQVYAISNRLPPFKYITGYHINDFSSVESAVSALTQDMPKAVIIFSDSKTPPLLTRFVRTNYILYKETKEYQIWKLGGEYSRFVIY</sequence>
<proteinExistence type="predicted"/>
<name>A0A1F7X4T5_9BACT</name>
<reference evidence="2 3" key="1">
    <citation type="journal article" date="2016" name="Nat. Commun.">
        <title>Thousands of microbial genomes shed light on interconnected biogeochemical processes in an aquifer system.</title>
        <authorList>
            <person name="Anantharaman K."/>
            <person name="Brown C.T."/>
            <person name="Hug L.A."/>
            <person name="Sharon I."/>
            <person name="Castelle C.J."/>
            <person name="Probst A.J."/>
            <person name="Thomas B.C."/>
            <person name="Singh A."/>
            <person name="Wilkins M.J."/>
            <person name="Karaoz U."/>
            <person name="Brodie E.L."/>
            <person name="Williams K.H."/>
            <person name="Hubbard S.S."/>
            <person name="Banfield J.F."/>
        </authorList>
    </citation>
    <scope>NUCLEOTIDE SEQUENCE [LARGE SCALE GENOMIC DNA]</scope>
</reference>
<dbReference type="EMBL" id="MGFP01000018">
    <property type="protein sequence ID" value="OGM10017.1"/>
    <property type="molecule type" value="Genomic_DNA"/>
</dbReference>
<organism evidence="2 3">
    <name type="scientific">Candidatus Woesebacteria bacterium RBG_13_34_9</name>
    <dbReference type="NCBI Taxonomy" id="1802477"/>
    <lineage>
        <taxon>Bacteria</taxon>
        <taxon>Candidatus Woeseibacteriota</taxon>
    </lineage>
</organism>
<protein>
    <submittedName>
        <fullName evidence="2">Uncharacterized protein</fullName>
    </submittedName>
</protein>
<keyword evidence="1" id="KW-0812">Transmembrane</keyword>
<gene>
    <name evidence="2" type="ORF">A2159_01635</name>
</gene>